<name>A0AAU7FCX0_9NEIS</name>
<protein>
    <submittedName>
        <fullName evidence="4">Transporter substrate-binding domain-containing protein</fullName>
    </submittedName>
</protein>
<feature type="signal peptide" evidence="2">
    <location>
        <begin position="1"/>
        <end position="17"/>
    </location>
</feature>
<evidence type="ECO:0000256" key="1">
    <source>
        <dbReference type="ARBA" id="ARBA00022729"/>
    </source>
</evidence>
<sequence>MQRFVLALIASCCVAMAAAAPAEITIYASDTYRPISWLDEQGNPKGIALEAIDFVQKDTGLKLKAELLPWNRAYNLAKHGLGGIIGISYTPERAELFDYSPVIFDSGITLVMHKNRQIRYQSVADLSGKRIGALIGVSYGAELDQAAKNGVFEFVRDSSHSARLKNLLIGRIDAALFANAPAGLSQFVANDPELKAHADEFLVFTKLFKDPIHIAFRKGSLDQATRSRLYQSFEKWAKQRESR</sequence>
<dbReference type="RefSeq" id="WP_348946168.1">
    <property type="nucleotide sequence ID" value="NZ_CP157355.1"/>
</dbReference>
<proteinExistence type="predicted"/>
<dbReference type="KEGG" id="cmav:ABHF33_06615"/>
<dbReference type="SMART" id="SM00062">
    <property type="entry name" value="PBPb"/>
    <property type="match status" value="1"/>
</dbReference>
<evidence type="ECO:0000259" key="3">
    <source>
        <dbReference type="SMART" id="SM00062"/>
    </source>
</evidence>
<accession>A0AAU7FCX0</accession>
<dbReference type="SUPFAM" id="SSF53850">
    <property type="entry name" value="Periplasmic binding protein-like II"/>
    <property type="match status" value="1"/>
</dbReference>
<reference evidence="4" key="1">
    <citation type="submission" date="2024-05" db="EMBL/GenBank/DDBJ databases">
        <authorList>
            <person name="Yang L."/>
            <person name="Pan L."/>
        </authorList>
    </citation>
    <scope>NUCLEOTIDE SEQUENCE</scope>
    <source>
        <strain evidence="4">FCG-7</strain>
    </source>
</reference>
<keyword evidence="1 2" id="KW-0732">Signal</keyword>
<feature type="chain" id="PRO_5043795307" evidence="2">
    <location>
        <begin position="18"/>
        <end position="243"/>
    </location>
</feature>
<evidence type="ECO:0000313" key="4">
    <source>
        <dbReference type="EMBL" id="XBM01932.1"/>
    </source>
</evidence>
<dbReference type="Gene3D" id="3.40.190.10">
    <property type="entry name" value="Periplasmic binding protein-like II"/>
    <property type="match status" value="2"/>
</dbReference>
<dbReference type="PANTHER" id="PTHR35936:SF25">
    <property type="entry name" value="ABC TRANSPORTER SUBSTRATE-BINDING PROTEIN"/>
    <property type="match status" value="1"/>
</dbReference>
<dbReference type="PANTHER" id="PTHR35936">
    <property type="entry name" value="MEMBRANE-BOUND LYTIC MUREIN TRANSGLYCOSYLASE F"/>
    <property type="match status" value="1"/>
</dbReference>
<dbReference type="Pfam" id="PF00497">
    <property type="entry name" value="SBP_bac_3"/>
    <property type="match status" value="1"/>
</dbReference>
<evidence type="ECO:0000256" key="2">
    <source>
        <dbReference type="SAM" id="SignalP"/>
    </source>
</evidence>
<dbReference type="EMBL" id="CP157355">
    <property type="protein sequence ID" value="XBM01932.1"/>
    <property type="molecule type" value="Genomic_DNA"/>
</dbReference>
<dbReference type="InterPro" id="IPR001638">
    <property type="entry name" value="Solute-binding_3/MltF_N"/>
</dbReference>
<organism evidence="4">
    <name type="scientific">Chitinibacter mangrovi</name>
    <dbReference type="NCBI Taxonomy" id="3153927"/>
    <lineage>
        <taxon>Bacteria</taxon>
        <taxon>Pseudomonadati</taxon>
        <taxon>Pseudomonadota</taxon>
        <taxon>Betaproteobacteria</taxon>
        <taxon>Neisseriales</taxon>
        <taxon>Chitinibacteraceae</taxon>
        <taxon>Chitinibacter</taxon>
    </lineage>
</organism>
<gene>
    <name evidence="4" type="ORF">ABHF33_06615</name>
</gene>
<dbReference type="AlphaFoldDB" id="A0AAU7FCX0"/>
<feature type="domain" description="Solute-binding protein family 3/N-terminal" evidence="3">
    <location>
        <begin position="23"/>
        <end position="240"/>
    </location>
</feature>